<evidence type="ECO:0000256" key="2">
    <source>
        <dbReference type="ARBA" id="ARBA00022737"/>
    </source>
</evidence>
<dbReference type="Proteomes" id="UP000014605">
    <property type="component" value="Unassembled WGS sequence"/>
</dbReference>
<dbReference type="SMART" id="SM00320">
    <property type="entry name" value="WD40"/>
    <property type="match status" value="4"/>
</dbReference>
<dbReference type="PANTHER" id="PTHR19848:SF8">
    <property type="entry name" value="F-BOX AND WD REPEAT DOMAIN CONTAINING 7"/>
    <property type="match status" value="1"/>
</dbReference>
<evidence type="ECO:0000313" key="4">
    <source>
        <dbReference type="EMBL" id="EPF47569.1"/>
    </source>
</evidence>
<evidence type="ECO:0000313" key="5">
    <source>
        <dbReference type="Proteomes" id="UP000014605"/>
    </source>
</evidence>
<dbReference type="InterPro" id="IPR015943">
    <property type="entry name" value="WD40/YVTN_repeat-like_dom_sf"/>
</dbReference>
<dbReference type="Pfam" id="PF00400">
    <property type="entry name" value="WD40"/>
    <property type="match status" value="2"/>
</dbReference>
<name>S3MEV1_9SPIR</name>
<dbReference type="EMBL" id="ATFC01000002">
    <property type="protein sequence ID" value="EPF47569.1"/>
    <property type="molecule type" value="Genomic_DNA"/>
</dbReference>
<dbReference type="AlphaFoldDB" id="S3MEV1"/>
<protein>
    <submittedName>
        <fullName evidence="4">Uncharacterized protein</fullName>
    </submittedName>
</protein>
<dbReference type="SUPFAM" id="SSF50978">
    <property type="entry name" value="WD40 repeat-like"/>
    <property type="match status" value="1"/>
</dbReference>
<dbReference type="InterPro" id="IPR036322">
    <property type="entry name" value="WD40_repeat_dom_sf"/>
</dbReference>
<evidence type="ECO:0000256" key="3">
    <source>
        <dbReference type="PROSITE-ProRule" id="PRU00221"/>
    </source>
</evidence>
<accession>S3MEV1</accession>
<dbReference type="PATRIC" id="fig|1125702.3.peg.491"/>
<keyword evidence="1 3" id="KW-0853">WD repeat</keyword>
<dbReference type="InterPro" id="IPR001680">
    <property type="entry name" value="WD40_rpt"/>
</dbReference>
<organism evidence="4 5">
    <name type="scientific">Treponema vincentii F0403</name>
    <dbReference type="NCBI Taxonomy" id="1125702"/>
    <lineage>
        <taxon>Bacteria</taxon>
        <taxon>Pseudomonadati</taxon>
        <taxon>Spirochaetota</taxon>
        <taxon>Spirochaetia</taxon>
        <taxon>Spirochaetales</taxon>
        <taxon>Treponemataceae</taxon>
        <taxon>Treponema</taxon>
    </lineage>
</organism>
<reference evidence="4 5" key="1">
    <citation type="submission" date="2013-04" db="EMBL/GenBank/DDBJ databases">
        <title>The Genome Sequence of Treponema vincentii F0403.</title>
        <authorList>
            <consortium name="The Broad Institute Genomics Platform"/>
            <person name="Earl A."/>
            <person name="Ward D."/>
            <person name="Feldgarden M."/>
            <person name="Gevers D."/>
            <person name="Leonetti C."/>
            <person name="Izard J."/>
            <person name="Walker B."/>
            <person name="Young S."/>
            <person name="Zeng Q."/>
            <person name="Gargeya S."/>
            <person name="Fitzgerald M."/>
            <person name="Haas B."/>
            <person name="Abouelleil A."/>
            <person name="Allen A.W."/>
            <person name="Alvarado L."/>
            <person name="Arachchi H.M."/>
            <person name="Berlin A.M."/>
            <person name="Chapman S.B."/>
            <person name="Gainer-Dewar J."/>
            <person name="Goldberg J."/>
            <person name="Griggs A."/>
            <person name="Gujja S."/>
            <person name="Hansen M."/>
            <person name="Howarth C."/>
            <person name="Imamovic A."/>
            <person name="Ireland A."/>
            <person name="Larimer J."/>
            <person name="McCowan C."/>
            <person name="Murphy C."/>
            <person name="Pearson M."/>
            <person name="Poon T.W."/>
            <person name="Priest M."/>
            <person name="Roberts A."/>
            <person name="Saif S."/>
            <person name="Shea T."/>
            <person name="Sisk P."/>
            <person name="Sykes S."/>
            <person name="Wortman J."/>
            <person name="Nusbaum C."/>
            <person name="Birren B."/>
        </authorList>
    </citation>
    <scope>NUCLEOTIDE SEQUENCE [LARGE SCALE GENOMIC DNA]</scope>
    <source>
        <strain evidence="4 5">F0403</strain>
    </source>
</reference>
<dbReference type="PANTHER" id="PTHR19848">
    <property type="entry name" value="WD40 REPEAT PROTEIN"/>
    <property type="match status" value="1"/>
</dbReference>
<evidence type="ECO:0000256" key="1">
    <source>
        <dbReference type="ARBA" id="ARBA00022574"/>
    </source>
</evidence>
<sequence length="525" mass="57836">MFLFCGAALSAQVVTLNQSVTTLSVNADDTILAASDADSLSVYETASYSRISAIKEKAVNSSLFYRFQNSELLVTIADTEKFLLYMRSANGEKAYTQAEAYTLTDYTEGKTIGCAAFSNNTNYIAAACTDFSIQLHFKLRFTQEMITRTLDGHHAEIYGLAFSDDAKYLVSVSKNGEALLWDCATYTQAARLNTVYTDSNIPAVFTADSLHIISMESETSVQVSDITGRKLVSIDTGSVIRALAVLSDPDKIAVVNDKNEILIYSIQLQKSMDTIRLPKSEKTNITAVTFCHTENAAFVGCASGAVYKLHPENFGIAEPDVQQNILPETSGVQTEESAEAAKPFKPSLKTERSRFFTISAFMGFLLPEKTHYRFLFGADMGYRSTYLTAPVYVGVGLRAYLGLPKTDFPAHYEDFSGNAIKSPLLWMGEVYAPVGIEVVLDRRGYAVLFEEVAATVRFSMLNRPKTASSKAFFSYGGRFTTGITVKFFTFAAAINYDSLWNLFPEIILGGRINLTKNTKTKRATL</sequence>
<keyword evidence="2" id="KW-0677">Repeat</keyword>
<dbReference type="PROSITE" id="PS50082">
    <property type="entry name" value="WD_REPEATS_2"/>
    <property type="match status" value="1"/>
</dbReference>
<dbReference type="PROSITE" id="PS50294">
    <property type="entry name" value="WD_REPEATS_REGION"/>
    <property type="match status" value="1"/>
</dbReference>
<proteinExistence type="predicted"/>
<dbReference type="RefSeq" id="WP_016518045.1">
    <property type="nucleotide sequence ID" value="NZ_KE332512.1"/>
</dbReference>
<dbReference type="HOGENOM" id="CLU_518686_0_0_12"/>
<gene>
    <name evidence="4" type="ORF">HMPREF1222_00471</name>
</gene>
<dbReference type="Gene3D" id="2.130.10.10">
    <property type="entry name" value="YVTN repeat-like/Quinoprotein amine dehydrogenase"/>
    <property type="match status" value="1"/>
</dbReference>
<keyword evidence="5" id="KW-1185">Reference proteome</keyword>
<comment type="caution">
    <text evidence="4">The sequence shown here is derived from an EMBL/GenBank/DDBJ whole genome shotgun (WGS) entry which is preliminary data.</text>
</comment>
<dbReference type="GeneID" id="301460674"/>
<feature type="repeat" description="WD" evidence="3">
    <location>
        <begin position="150"/>
        <end position="182"/>
    </location>
</feature>